<protein>
    <submittedName>
        <fullName evidence="2">CoA transferase</fullName>
    </submittedName>
</protein>
<evidence type="ECO:0000313" key="2">
    <source>
        <dbReference type="EMBL" id="MXN65462.1"/>
    </source>
</evidence>
<dbReference type="EMBL" id="WUMV01000003">
    <property type="protein sequence ID" value="MXN65462.1"/>
    <property type="molecule type" value="Genomic_DNA"/>
</dbReference>
<dbReference type="PANTHER" id="PTHR48207:SF3">
    <property type="entry name" value="SUCCINATE--HYDROXYMETHYLGLUTARATE COA-TRANSFERASE"/>
    <property type="match status" value="1"/>
</dbReference>
<name>A0A7X3S860_9HYPH</name>
<sequence length="415" mass="44868">MPGPLSHIRVLDLSRVLAGPWATQTFADMGAQVIKIERPKTGDDTRNWGPYFLHDPAGDRTGESAYFLSANRGKKSIAVDIASEEGRRLVVELAKNCDVLVENYKVGGLKKYGLDYESLKSVNPGLIYCSITGFGQNGPYANRAGYDFMIQAMGGLMSVTGEADDKPGGGPQKAGVALSDIMTGLYSAIAVIGALVHRERTGEGQYIDMALLDVQVATLANQATSYLVSREVPKRYGNAHMSIVPYQAFATKDGHMILAVGNDTQFDRFCDVAGCPEIAKDERYCTNLKRLDHREELVPMLSEIIESRTTDDWISALEAVGVPCGPINTIDQVFENPQVKARQLELNLPHIDGGTAPGVRNPIRYSKTPVSCDTAPPALGQHTQEVLKSVLGLSDEEIIALEASGAIEQRKAKGG</sequence>
<reference evidence="2 3" key="1">
    <citation type="submission" date="2019-12" db="EMBL/GenBank/DDBJ databases">
        <authorList>
            <person name="Li M."/>
        </authorList>
    </citation>
    <scope>NUCLEOTIDE SEQUENCE [LARGE SCALE GENOMIC DNA]</scope>
    <source>
        <strain evidence="2 3">GBMRC 2046</strain>
    </source>
</reference>
<dbReference type="Gene3D" id="3.30.1540.10">
    <property type="entry name" value="formyl-coa transferase, domain 3"/>
    <property type="match status" value="1"/>
</dbReference>
<dbReference type="SUPFAM" id="SSF89796">
    <property type="entry name" value="CoA-transferase family III (CaiB/BaiF)"/>
    <property type="match status" value="1"/>
</dbReference>
<dbReference type="RefSeq" id="WP_160775638.1">
    <property type="nucleotide sequence ID" value="NZ_WUMV01000003.1"/>
</dbReference>
<keyword evidence="1 2" id="KW-0808">Transferase</keyword>
<organism evidence="2 3">
    <name type="scientific">Stappia sediminis</name>
    <dbReference type="NCBI Taxonomy" id="2692190"/>
    <lineage>
        <taxon>Bacteria</taxon>
        <taxon>Pseudomonadati</taxon>
        <taxon>Pseudomonadota</taxon>
        <taxon>Alphaproteobacteria</taxon>
        <taxon>Hyphomicrobiales</taxon>
        <taxon>Stappiaceae</taxon>
        <taxon>Stappia</taxon>
    </lineage>
</organism>
<dbReference type="GO" id="GO:0008410">
    <property type="term" value="F:CoA-transferase activity"/>
    <property type="evidence" value="ECO:0007669"/>
    <property type="project" value="TreeGrafter"/>
</dbReference>
<dbReference type="PANTHER" id="PTHR48207">
    <property type="entry name" value="SUCCINATE--HYDROXYMETHYLGLUTARATE COA-TRANSFERASE"/>
    <property type="match status" value="1"/>
</dbReference>
<accession>A0A7X3S860</accession>
<dbReference type="InterPro" id="IPR003673">
    <property type="entry name" value="CoA-Trfase_fam_III"/>
</dbReference>
<dbReference type="InterPro" id="IPR023606">
    <property type="entry name" value="CoA-Trfase_III_dom_1_sf"/>
</dbReference>
<dbReference type="InterPro" id="IPR050483">
    <property type="entry name" value="CoA-transferase_III_domain"/>
</dbReference>
<keyword evidence="3" id="KW-1185">Reference proteome</keyword>
<dbReference type="Pfam" id="PF02515">
    <property type="entry name" value="CoA_transf_3"/>
    <property type="match status" value="1"/>
</dbReference>
<gene>
    <name evidence="2" type="ORF">GR183_11170</name>
</gene>
<dbReference type="InterPro" id="IPR044855">
    <property type="entry name" value="CoA-Trfase_III_dom3_sf"/>
</dbReference>
<dbReference type="Proteomes" id="UP000433101">
    <property type="component" value="Unassembled WGS sequence"/>
</dbReference>
<dbReference type="AlphaFoldDB" id="A0A7X3S860"/>
<evidence type="ECO:0000256" key="1">
    <source>
        <dbReference type="ARBA" id="ARBA00022679"/>
    </source>
</evidence>
<comment type="caution">
    <text evidence="2">The sequence shown here is derived from an EMBL/GenBank/DDBJ whole genome shotgun (WGS) entry which is preliminary data.</text>
</comment>
<proteinExistence type="predicted"/>
<evidence type="ECO:0000313" key="3">
    <source>
        <dbReference type="Proteomes" id="UP000433101"/>
    </source>
</evidence>
<dbReference type="Gene3D" id="3.40.50.10540">
    <property type="entry name" value="Crotonobetainyl-coa:carnitine coa-transferase, domain 1"/>
    <property type="match status" value="1"/>
</dbReference>